<keyword evidence="21" id="KW-1185">Reference proteome</keyword>
<dbReference type="PANTHER" id="PTHR11240">
    <property type="entry name" value="RIBONUCLEASE T2"/>
    <property type="match status" value="1"/>
</dbReference>
<dbReference type="InterPro" id="IPR033697">
    <property type="entry name" value="Ribonuclease_T2_eukaryotic"/>
</dbReference>
<keyword evidence="13" id="KW-0456">Lyase</keyword>
<comment type="caution">
    <text evidence="20">The sequence shown here is derived from an EMBL/GenBank/DDBJ whole genome shotgun (WGS) entry which is preliminary data.</text>
</comment>
<dbReference type="EC" id="4.6.1.19" evidence="4"/>
<evidence type="ECO:0000256" key="7">
    <source>
        <dbReference type="ARBA" id="ARBA00022722"/>
    </source>
</evidence>
<sequence length="400" mass="43144">MRYILLLLALFITKVYSDDLTNSCPVDSPLSCSTSGDTSNSCCYESPAGVIELTQFWDYDPVTGPSDIFTMHGLWSMYCTGTSYPQSCDSSLEVTSSGSTLQDIIVNQFNDQELYDNLSKYWKDINGNDHLFWAHEWNKHGTCFSTIKPSCYTDYKTNENVYDFIKVLYNLWSQVPTYQWLSDAGITPSTTATYTKDQIQNALKGKFGKNVYFKCDSNNAINEVWYYYNVKGSLLGEGFVPIDAVSSSNCPSSGIKFPPKGSSSSGGTTLKTSTTSTSGSTPTGVPSSAYIKLSGMSGCLISGGTYYTSGTCATYRFSGSEDSVTLTSSKGSCGFDSSANFVCSSSTTAGSFQISGGQVGYNGNFDWCLGDVASGSGSTTQTYVKLSDGSCDSFKLTLSS</sequence>
<evidence type="ECO:0000313" key="21">
    <source>
        <dbReference type="Proteomes" id="UP000253472"/>
    </source>
</evidence>
<feature type="chain" id="PRO_5016776952" description="ribonuclease T2" evidence="18">
    <location>
        <begin position="18"/>
        <end position="400"/>
    </location>
</feature>
<keyword evidence="7" id="KW-0540">Nuclease</keyword>
<dbReference type="Proteomes" id="UP000253472">
    <property type="component" value="Unassembled WGS sequence"/>
</dbReference>
<dbReference type="PROSITE" id="PS00531">
    <property type="entry name" value="RNASE_T2_2"/>
    <property type="match status" value="1"/>
</dbReference>
<feature type="active site" evidence="15">
    <location>
        <position position="136"/>
    </location>
</feature>
<proteinExistence type="inferred from homology"/>
<accession>A0A367YGQ2</accession>
<dbReference type="GO" id="GO:0003723">
    <property type="term" value="F:RNA binding"/>
    <property type="evidence" value="ECO:0007669"/>
    <property type="project" value="InterPro"/>
</dbReference>
<keyword evidence="12" id="KW-0325">Glycoprotein</keyword>
<gene>
    <name evidence="20" type="primary">RNY1-A_1</name>
    <name evidence="20" type="ORF">Cantr_00774</name>
</gene>
<dbReference type="SUPFAM" id="SSF55895">
    <property type="entry name" value="Ribonuclease Rh-like"/>
    <property type="match status" value="1"/>
</dbReference>
<feature type="active site" evidence="15">
    <location>
        <position position="72"/>
    </location>
</feature>
<dbReference type="Gene3D" id="3.90.730.10">
    <property type="entry name" value="Ribonuclease T2-like"/>
    <property type="match status" value="1"/>
</dbReference>
<evidence type="ECO:0000256" key="4">
    <source>
        <dbReference type="ARBA" id="ARBA00012571"/>
    </source>
</evidence>
<evidence type="ECO:0000256" key="10">
    <source>
        <dbReference type="ARBA" id="ARBA00022801"/>
    </source>
</evidence>
<dbReference type="GO" id="GO:0006401">
    <property type="term" value="P:RNA catabolic process"/>
    <property type="evidence" value="ECO:0007669"/>
    <property type="project" value="TreeGrafter"/>
</dbReference>
<dbReference type="GO" id="GO:0033897">
    <property type="term" value="F:ribonuclease T2 activity"/>
    <property type="evidence" value="ECO:0007669"/>
    <property type="project" value="UniProtKB-EC"/>
</dbReference>
<evidence type="ECO:0000256" key="1">
    <source>
        <dbReference type="ARBA" id="ARBA00004410"/>
    </source>
</evidence>
<evidence type="ECO:0000256" key="15">
    <source>
        <dbReference type="PIRSR" id="PIRSR633697-1"/>
    </source>
</evidence>
<dbReference type="PANTHER" id="PTHR11240:SF22">
    <property type="entry name" value="RIBONUCLEASE T2"/>
    <property type="match status" value="1"/>
</dbReference>
<evidence type="ECO:0000256" key="11">
    <source>
        <dbReference type="ARBA" id="ARBA00023157"/>
    </source>
</evidence>
<evidence type="ECO:0000256" key="9">
    <source>
        <dbReference type="ARBA" id="ARBA00022759"/>
    </source>
</evidence>
<dbReference type="Pfam" id="PF25488">
    <property type="entry name" value="RNaseT2L_C"/>
    <property type="match status" value="1"/>
</dbReference>
<evidence type="ECO:0000256" key="14">
    <source>
        <dbReference type="ARBA" id="ARBA00025494"/>
    </source>
</evidence>
<keyword evidence="9" id="KW-0255">Endonuclease</keyword>
<evidence type="ECO:0000256" key="2">
    <source>
        <dbReference type="ARBA" id="ARBA00004496"/>
    </source>
</evidence>
<protein>
    <recommendedName>
        <fullName evidence="4">ribonuclease T2</fullName>
        <ecNumber evidence="4">4.6.1.19</ecNumber>
    </recommendedName>
</protein>
<feature type="domain" description="RNase T2-like C-terminal" evidence="19">
    <location>
        <begin position="295"/>
        <end position="378"/>
    </location>
</feature>
<evidence type="ECO:0000256" key="8">
    <source>
        <dbReference type="ARBA" id="ARBA00022729"/>
    </source>
</evidence>
<keyword evidence="5" id="KW-0963">Cytoplasm</keyword>
<organism evidence="20 21">
    <name type="scientific">Candida viswanathii</name>
    <dbReference type="NCBI Taxonomy" id="5486"/>
    <lineage>
        <taxon>Eukaryota</taxon>
        <taxon>Fungi</taxon>
        <taxon>Dikarya</taxon>
        <taxon>Ascomycota</taxon>
        <taxon>Saccharomycotina</taxon>
        <taxon>Pichiomycetes</taxon>
        <taxon>Debaryomycetaceae</taxon>
        <taxon>Candida/Lodderomyces clade</taxon>
        <taxon>Candida</taxon>
    </lineage>
</organism>
<evidence type="ECO:0000313" key="20">
    <source>
        <dbReference type="EMBL" id="RCK64769.1"/>
    </source>
</evidence>
<evidence type="ECO:0000256" key="3">
    <source>
        <dbReference type="ARBA" id="ARBA00007469"/>
    </source>
</evidence>
<dbReference type="GO" id="GO:0005576">
    <property type="term" value="C:extracellular region"/>
    <property type="evidence" value="ECO:0007669"/>
    <property type="project" value="TreeGrafter"/>
</dbReference>
<keyword evidence="6" id="KW-0926">Vacuole</keyword>
<dbReference type="FunFam" id="3.90.730.10:FF:000004">
    <property type="entry name" value="Ribonuclease T2-like"/>
    <property type="match status" value="1"/>
</dbReference>
<keyword evidence="11" id="KW-1015">Disulfide bond</keyword>
<dbReference type="InterPro" id="IPR001568">
    <property type="entry name" value="RNase_T2-like"/>
</dbReference>
<evidence type="ECO:0000256" key="18">
    <source>
        <dbReference type="SAM" id="SignalP"/>
    </source>
</evidence>
<dbReference type="InterPro" id="IPR057328">
    <property type="entry name" value="RNaseT2L_C"/>
</dbReference>
<keyword evidence="10" id="KW-0378">Hydrolase</keyword>
<evidence type="ECO:0000256" key="17">
    <source>
        <dbReference type="SAM" id="MobiDB-lite"/>
    </source>
</evidence>
<reference evidence="20 21" key="1">
    <citation type="submission" date="2018-06" db="EMBL/GenBank/DDBJ databases">
        <title>Whole genome sequencing of Candida tropicalis (genome annotated by CSBL at Korea University).</title>
        <authorList>
            <person name="Ahn J."/>
        </authorList>
    </citation>
    <scope>NUCLEOTIDE SEQUENCE [LARGE SCALE GENOMIC DNA]</scope>
    <source>
        <strain evidence="20 21">ATCC 20962</strain>
    </source>
</reference>
<evidence type="ECO:0000256" key="5">
    <source>
        <dbReference type="ARBA" id="ARBA00022490"/>
    </source>
</evidence>
<evidence type="ECO:0000256" key="13">
    <source>
        <dbReference type="ARBA" id="ARBA00023239"/>
    </source>
</evidence>
<dbReference type="Pfam" id="PF00445">
    <property type="entry name" value="Ribonuclease_T2"/>
    <property type="match status" value="1"/>
</dbReference>
<dbReference type="GO" id="GO:0016787">
    <property type="term" value="F:hydrolase activity"/>
    <property type="evidence" value="ECO:0007669"/>
    <property type="project" value="UniProtKB-KW"/>
</dbReference>
<feature type="region of interest" description="Disordered" evidence="17">
    <location>
        <begin position="256"/>
        <end position="285"/>
    </location>
</feature>
<dbReference type="EMBL" id="QLNQ01000021">
    <property type="protein sequence ID" value="RCK64769.1"/>
    <property type="molecule type" value="Genomic_DNA"/>
</dbReference>
<dbReference type="InterPro" id="IPR033130">
    <property type="entry name" value="RNase_T2_His_AS_2"/>
</dbReference>
<dbReference type="OrthoDB" id="435754at2759"/>
<evidence type="ECO:0000256" key="12">
    <source>
        <dbReference type="ARBA" id="ARBA00023180"/>
    </source>
</evidence>
<feature type="active site" evidence="15">
    <location>
        <position position="140"/>
    </location>
</feature>
<keyword evidence="8 18" id="KW-0732">Signal</keyword>
<dbReference type="InterPro" id="IPR036430">
    <property type="entry name" value="RNase_T2-like_sf"/>
</dbReference>
<comment type="similarity">
    <text evidence="3 16">Belongs to the RNase T2 family.</text>
</comment>
<evidence type="ECO:0000256" key="16">
    <source>
        <dbReference type="RuleBase" id="RU004328"/>
    </source>
</evidence>
<evidence type="ECO:0000259" key="19">
    <source>
        <dbReference type="Pfam" id="PF25488"/>
    </source>
</evidence>
<dbReference type="GO" id="GO:0005775">
    <property type="term" value="C:vacuolar lumen"/>
    <property type="evidence" value="ECO:0007669"/>
    <property type="project" value="UniProtKB-SubCell"/>
</dbReference>
<dbReference type="AlphaFoldDB" id="A0A367YGQ2"/>
<name>A0A367YGQ2_9ASCO</name>
<evidence type="ECO:0000256" key="6">
    <source>
        <dbReference type="ARBA" id="ARBA00022554"/>
    </source>
</evidence>
<comment type="subcellular location">
    <subcellularLocation>
        <location evidence="2">Cytoplasm</location>
    </subcellularLocation>
    <subcellularLocation>
        <location evidence="1">Vacuole lumen</location>
    </subcellularLocation>
</comment>
<comment type="function">
    <text evidence="14">Rnase which modulates cell survival under stress conditions. Released from the vacuole to the cytoplasm during stress to promote tRNA and rRNA cleavage and to activate separately a downstream pathway that promotes cell death. Involved in cell size, vacuolar morphology and growth at high temperatures and high salt concentration.</text>
</comment>
<dbReference type="CDD" id="cd01061">
    <property type="entry name" value="RNase_T2_euk"/>
    <property type="match status" value="1"/>
</dbReference>
<feature type="signal peptide" evidence="18">
    <location>
        <begin position="1"/>
        <end position="17"/>
    </location>
</feature>
<dbReference type="STRING" id="5486.A0A367YGQ2"/>